<name>A0A8X6LZV3_TRICU</name>
<sequence length="319" mass="35611">MLAYLLDLTKMEIILAEPRGFCAGVKRAVDILAITLEKYKNKCQVYVLHEIVHNKYIVEDFKRQGVVFVNSIEEIEDNGGILIFSAHGVSKNIEDEAKRKGIQVIDATCPLVSKVHKEAKRYENSGKELILIGHENHPEVKGIRGRVNNPIILVQTVQDVRNLKVKDPDNLSYVTQTTLSIDDTRDIIAALKLRFPGITGPDLKDICYATQNRQNAIKKLAEIVDMVLVVGSKNSSNSNRLLDLCTARGKRAYLIDNYRCVNKSWFQGVEKIGITAGASAPDILVDELMDYLKVNLSVKISVMPGGILENVQFKIPNLV</sequence>
<keyword evidence="2" id="KW-0004">4Fe-4S</keyword>
<evidence type="ECO:0000256" key="1">
    <source>
        <dbReference type="ARBA" id="ARBA00001966"/>
    </source>
</evidence>
<dbReference type="NCBIfam" id="NF002190">
    <property type="entry name" value="PRK01045.1-4"/>
    <property type="match status" value="1"/>
</dbReference>
<dbReference type="PANTHER" id="PTHR30426">
    <property type="entry name" value="4-HYDROXY-3-METHYLBUT-2-ENYL DIPHOSPHATE REDUCTASE"/>
    <property type="match status" value="1"/>
</dbReference>
<dbReference type="OrthoDB" id="1698201at2759"/>
<evidence type="ECO:0000313" key="9">
    <source>
        <dbReference type="EMBL" id="GFR26139.1"/>
    </source>
</evidence>
<dbReference type="PANTHER" id="PTHR30426:SF0">
    <property type="entry name" value="4-HYDROXY-3-METHYLBUT-2-ENYL DIPHOSPHATE REDUCTASE"/>
    <property type="match status" value="1"/>
</dbReference>
<evidence type="ECO:0000256" key="5">
    <source>
        <dbReference type="ARBA" id="ARBA00023014"/>
    </source>
</evidence>
<dbReference type="NCBIfam" id="TIGR00216">
    <property type="entry name" value="ispH_lytB"/>
    <property type="match status" value="1"/>
</dbReference>
<comment type="cofactor">
    <cofactor evidence="1">
        <name>[4Fe-4S] cluster</name>
        <dbReference type="ChEBI" id="CHEBI:49883"/>
    </cofactor>
</comment>
<dbReference type="GO" id="GO:0050992">
    <property type="term" value="P:dimethylallyl diphosphate biosynthetic process"/>
    <property type="evidence" value="ECO:0007669"/>
    <property type="project" value="InterPro"/>
</dbReference>
<keyword evidence="3" id="KW-0479">Metal-binding</keyword>
<proteinExistence type="inferred from homology"/>
<evidence type="ECO:0000313" key="10">
    <source>
        <dbReference type="Proteomes" id="UP000887116"/>
    </source>
</evidence>
<comment type="similarity">
    <text evidence="6">Belongs to the IspH family.</text>
</comment>
<dbReference type="InterPro" id="IPR003451">
    <property type="entry name" value="LytB/IspH"/>
</dbReference>
<dbReference type="Gene3D" id="3.40.1010.20">
    <property type="entry name" value="4-hydroxy-3-methylbut-2-enyl diphosphate reductase, catalytic domain"/>
    <property type="match status" value="2"/>
</dbReference>
<comment type="caution">
    <text evidence="9">The sequence shown here is derived from an EMBL/GenBank/DDBJ whole genome shotgun (WGS) entry which is preliminary data.</text>
</comment>
<protein>
    <recommendedName>
        <fullName evidence="7">4-hydroxy-3-methylbut-2-enyl diphosphate reductase</fullName>
        <ecNumber evidence="7">1.17.7.4</ecNumber>
    </recommendedName>
</protein>
<evidence type="ECO:0000313" key="8">
    <source>
        <dbReference type="EMBL" id="GFQ73438.1"/>
    </source>
</evidence>
<dbReference type="HAMAP" id="MF_00191">
    <property type="entry name" value="IspH"/>
    <property type="match status" value="1"/>
</dbReference>
<dbReference type="GO" id="GO:0051539">
    <property type="term" value="F:4 iron, 4 sulfur cluster binding"/>
    <property type="evidence" value="ECO:0007669"/>
    <property type="project" value="UniProtKB-KW"/>
</dbReference>
<evidence type="ECO:0000256" key="6">
    <source>
        <dbReference type="ARBA" id="ARBA00046335"/>
    </source>
</evidence>
<dbReference type="GO" id="GO:0046872">
    <property type="term" value="F:metal ion binding"/>
    <property type="evidence" value="ECO:0007669"/>
    <property type="project" value="UniProtKB-KW"/>
</dbReference>
<dbReference type="AlphaFoldDB" id="A0A8X6LZV3"/>
<evidence type="ECO:0000256" key="2">
    <source>
        <dbReference type="ARBA" id="ARBA00022485"/>
    </source>
</evidence>
<reference evidence="9" key="1">
    <citation type="submission" date="2020-07" db="EMBL/GenBank/DDBJ databases">
        <title>Multicomponent nature underlies the extraordinary mechanical properties of spider dragline silk.</title>
        <authorList>
            <person name="Kono N."/>
            <person name="Nakamura H."/>
            <person name="Mori M."/>
            <person name="Yoshida Y."/>
            <person name="Ohtoshi R."/>
            <person name="Malay A.D."/>
            <person name="Moran D.A.P."/>
            <person name="Tomita M."/>
            <person name="Numata K."/>
            <person name="Arakawa K."/>
        </authorList>
    </citation>
    <scope>NUCLEOTIDE SEQUENCE</scope>
</reference>
<evidence type="ECO:0000256" key="3">
    <source>
        <dbReference type="ARBA" id="ARBA00022723"/>
    </source>
</evidence>
<dbReference type="NCBIfam" id="NF002188">
    <property type="entry name" value="PRK01045.1-2"/>
    <property type="match status" value="1"/>
</dbReference>
<dbReference type="Proteomes" id="UP000887116">
    <property type="component" value="Unassembled WGS sequence"/>
</dbReference>
<accession>A0A8X6LZV3</accession>
<dbReference type="EC" id="1.17.7.4" evidence="7"/>
<keyword evidence="5" id="KW-0411">Iron-sulfur</keyword>
<keyword evidence="4" id="KW-0408">Iron</keyword>
<dbReference type="EMBL" id="BMAO01021303">
    <property type="protein sequence ID" value="GFQ73438.1"/>
    <property type="molecule type" value="Genomic_DNA"/>
</dbReference>
<dbReference type="CDD" id="cd13944">
    <property type="entry name" value="lytB_ispH"/>
    <property type="match status" value="1"/>
</dbReference>
<evidence type="ECO:0000256" key="4">
    <source>
        <dbReference type="ARBA" id="ARBA00023004"/>
    </source>
</evidence>
<dbReference type="GO" id="GO:0051745">
    <property type="term" value="F:4-hydroxy-3-methylbut-2-enyl diphosphate reductase activity"/>
    <property type="evidence" value="ECO:0007669"/>
    <property type="project" value="UniProtKB-EC"/>
</dbReference>
<dbReference type="EMBL" id="BMAO01018815">
    <property type="protein sequence ID" value="GFR26139.1"/>
    <property type="molecule type" value="Genomic_DNA"/>
</dbReference>
<dbReference type="Gene3D" id="3.40.50.11270">
    <property type="match status" value="1"/>
</dbReference>
<keyword evidence="10" id="KW-1185">Reference proteome</keyword>
<gene>
    <name evidence="9" type="primary">ispH</name>
    <name evidence="8" type="ORF">TNCT_407231</name>
    <name evidence="9" type="ORF">TNCT_439481</name>
</gene>
<evidence type="ECO:0000256" key="7">
    <source>
        <dbReference type="ARBA" id="ARBA00047177"/>
    </source>
</evidence>
<dbReference type="Pfam" id="PF02401">
    <property type="entry name" value="LYTB"/>
    <property type="match status" value="1"/>
</dbReference>
<organism evidence="9 10">
    <name type="scientific">Trichonephila clavata</name>
    <name type="common">Joro spider</name>
    <name type="synonym">Nephila clavata</name>
    <dbReference type="NCBI Taxonomy" id="2740835"/>
    <lineage>
        <taxon>Eukaryota</taxon>
        <taxon>Metazoa</taxon>
        <taxon>Ecdysozoa</taxon>
        <taxon>Arthropoda</taxon>
        <taxon>Chelicerata</taxon>
        <taxon>Arachnida</taxon>
        <taxon>Araneae</taxon>
        <taxon>Araneomorphae</taxon>
        <taxon>Entelegynae</taxon>
        <taxon>Araneoidea</taxon>
        <taxon>Nephilidae</taxon>
        <taxon>Trichonephila</taxon>
    </lineage>
</organism>